<dbReference type="GO" id="GO:0005739">
    <property type="term" value="C:mitochondrion"/>
    <property type="evidence" value="ECO:0000318"/>
    <property type="project" value="GO_Central"/>
</dbReference>
<comment type="similarity">
    <text evidence="2">Belongs to the class-I pyridoxal-phosphate-dependent aminotransferase family.</text>
</comment>
<dbReference type="PANTHER" id="PTHR11879:SF54">
    <property type="entry name" value="ASPARTATE AMINOTRANSFERASE, MITOCHONDRIAL"/>
    <property type="match status" value="1"/>
</dbReference>
<dbReference type="eggNOG" id="KOG1411">
    <property type="taxonomic scope" value="Eukaryota"/>
</dbReference>
<evidence type="ECO:0000313" key="11">
    <source>
        <dbReference type="Proteomes" id="UP000017836"/>
    </source>
</evidence>
<dbReference type="FunFam" id="3.90.1150.10:FF:000001">
    <property type="entry name" value="Aspartate aminotransferase"/>
    <property type="match status" value="1"/>
</dbReference>
<dbReference type="InterPro" id="IPR015424">
    <property type="entry name" value="PyrdxlP-dep_Trfase"/>
</dbReference>
<dbReference type="HOGENOM" id="CLU_032440_1_2_1"/>
<name>W1NRX6_AMBTC</name>
<comment type="subunit">
    <text evidence="3 8">Homodimer.</text>
</comment>
<keyword evidence="11" id="KW-1185">Reference proteome</keyword>
<dbReference type="Pfam" id="PF00155">
    <property type="entry name" value="Aminotran_1_2"/>
    <property type="match status" value="1"/>
</dbReference>
<dbReference type="NCBIfam" id="NF006719">
    <property type="entry name" value="PRK09257.1"/>
    <property type="match status" value="1"/>
</dbReference>
<evidence type="ECO:0000256" key="2">
    <source>
        <dbReference type="ARBA" id="ARBA00007441"/>
    </source>
</evidence>
<dbReference type="InterPro" id="IPR004839">
    <property type="entry name" value="Aminotransferase_I/II_large"/>
</dbReference>
<dbReference type="Gene3D" id="3.90.1150.10">
    <property type="entry name" value="Aspartate Aminotransferase, domain 1"/>
    <property type="match status" value="1"/>
</dbReference>
<evidence type="ECO:0000256" key="1">
    <source>
        <dbReference type="ARBA" id="ARBA00001933"/>
    </source>
</evidence>
<evidence type="ECO:0000313" key="10">
    <source>
        <dbReference type="EMBL" id="ERM98333.1"/>
    </source>
</evidence>
<dbReference type="CDD" id="cd00609">
    <property type="entry name" value="AAT_like"/>
    <property type="match status" value="1"/>
</dbReference>
<dbReference type="PROSITE" id="PS00105">
    <property type="entry name" value="AA_TRANSFER_CLASS_1"/>
    <property type="match status" value="1"/>
</dbReference>
<reference evidence="11" key="1">
    <citation type="journal article" date="2013" name="Science">
        <title>The Amborella genome and the evolution of flowering plants.</title>
        <authorList>
            <consortium name="Amborella Genome Project"/>
        </authorList>
    </citation>
    <scope>NUCLEOTIDE SEQUENCE [LARGE SCALE GENOMIC DNA]</scope>
</reference>
<evidence type="ECO:0000256" key="7">
    <source>
        <dbReference type="ARBA" id="ARBA00049185"/>
    </source>
</evidence>
<dbReference type="InterPro" id="IPR015421">
    <property type="entry name" value="PyrdxlP-dep_Trfase_major"/>
</dbReference>
<proteinExistence type="inferred from homology"/>
<dbReference type="GO" id="GO:0004069">
    <property type="term" value="F:L-aspartate:2-oxoglutarate aminotransferase activity"/>
    <property type="evidence" value="ECO:0000318"/>
    <property type="project" value="GO_Central"/>
</dbReference>
<dbReference type="EC" id="2.6.1.1" evidence="8"/>
<organism evidence="10 11">
    <name type="scientific">Amborella trichopoda</name>
    <dbReference type="NCBI Taxonomy" id="13333"/>
    <lineage>
        <taxon>Eukaryota</taxon>
        <taxon>Viridiplantae</taxon>
        <taxon>Streptophyta</taxon>
        <taxon>Embryophyta</taxon>
        <taxon>Tracheophyta</taxon>
        <taxon>Spermatophyta</taxon>
        <taxon>Magnoliopsida</taxon>
        <taxon>Amborellales</taxon>
        <taxon>Amborellaceae</taxon>
        <taxon>Amborella</taxon>
    </lineage>
</organism>
<evidence type="ECO:0000259" key="9">
    <source>
        <dbReference type="Pfam" id="PF00155"/>
    </source>
</evidence>
<gene>
    <name evidence="10" type="ORF">AMTR_s00170p00032930</name>
</gene>
<dbReference type="AlphaFoldDB" id="W1NRX6"/>
<evidence type="ECO:0000256" key="6">
    <source>
        <dbReference type="ARBA" id="ARBA00022898"/>
    </source>
</evidence>
<dbReference type="Proteomes" id="UP000017836">
    <property type="component" value="Unassembled WGS sequence"/>
</dbReference>
<dbReference type="STRING" id="13333.W1NRX6"/>
<protein>
    <recommendedName>
        <fullName evidence="8">Aspartate aminotransferase</fullName>
        <ecNumber evidence="8">2.6.1.1</ecNumber>
    </recommendedName>
</protein>
<evidence type="ECO:0000256" key="8">
    <source>
        <dbReference type="RuleBase" id="RU000480"/>
    </source>
</evidence>
<keyword evidence="5 8" id="KW-0808">Transferase</keyword>
<dbReference type="PRINTS" id="PR00799">
    <property type="entry name" value="TRANSAMINASE"/>
</dbReference>
<dbReference type="GO" id="GO:0006520">
    <property type="term" value="P:amino acid metabolic process"/>
    <property type="evidence" value="ECO:0007669"/>
    <property type="project" value="InterPro"/>
</dbReference>
<dbReference type="SUPFAM" id="SSF53383">
    <property type="entry name" value="PLP-dependent transferases"/>
    <property type="match status" value="1"/>
</dbReference>
<dbReference type="InterPro" id="IPR000796">
    <property type="entry name" value="Asp_trans"/>
</dbReference>
<feature type="domain" description="Aminotransferase class I/classII large" evidence="9">
    <location>
        <begin position="52"/>
        <end position="417"/>
    </location>
</feature>
<comment type="miscellaneous">
    <text evidence="8">In eukaryotes there are cytoplasmic, mitochondrial and chloroplastic isozymes.</text>
</comment>
<dbReference type="EMBL" id="KI395390">
    <property type="protein sequence ID" value="ERM98333.1"/>
    <property type="molecule type" value="Genomic_DNA"/>
</dbReference>
<evidence type="ECO:0000256" key="5">
    <source>
        <dbReference type="ARBA" id="ARBA00022679"/>
    </source>
</evidence>
<comment type="cofactor">
    <cofactor evidence="1">
        <name>pyridoxal 5'-phosphate</name>
        <dbReference type="ChEBI" id="CHEBI:597326"/>
    </cofactor>
</comment>
<keyword evidence="4 8" id="KW-0032">Aminotransferase</keyword>
<dbReference type="GO" id="GO:0030170">
    <property type="term" value="F:pyridoxal phosphate binding"/>
    <property type="evidence" value="ECO:0007669"/>
    <property type="project" value="InterPro"/>
</dbReference>
<dbReference type="Gene3D" id="3.40.640.10">
    <property type="entry name" value="Type I PLP-dependent aspartate aminotransferase-like (Major domain)"/>
    <property type="match status" value="1"/>
</dbReference>
<evidence type="ECO:0000256" key="3">
    <source>
        <dbReference type="ARBA" id="ARBA00011738"/>
    </source>
</evidence>
<evidence type="ECO:0000256" key="4">
    <source>
        <dbReference type="ARBA" id="ARBA00022576"/>
    </source>
</evidence>
<dbReference type="PANTHER" id="PTHR11879">
    <property type="entry name" value="ASPARTATE AMINOTRANSFERASE"/>
    <property type="match status" value="1"/>
</dbReference>
<dbReference type="OMA" id="GTWTHIT"/>
<sequence length="441" mass="49372">MAGKMVFSCTICRKSAGNDLRFMSSWWNHVEPAPKDPILGVTEAFLADTSPNKVNVGVGAYRDDKGKPVVLECVRQAERRISGNEKMEYLPMGGSVKMVEETLKLAYGENSDLIKDKRIAGVQALSGTGACRLFADFQKRFRPESQIYIPTPTWANHLNIWRDAQVPQRTFHYYHPESRGLDFAALMDDVKNAPNGSFFLLHACAHNPTGVDPSEEQWKEISYQFKAKNHFAFFDMAYQGFASGDPERDARAIRIFLEDGHMIGCAQSYAKNMGLYGQRVGCLSIVCEDEKQAVAVKSQLQQIARPMYSNPPVHGALLVSTILSDPDLKKLWLKEVKVMADRIIGMRTALRESLEKLGSPLSWEHITNQIGMFCYSGMSPEQVDRLTQEFHIYMTRNGRISMAGVTTGNVGYLANAIHEVSFVGGQKLYLAIKVTSLFSFL</sequence>
<accession>W1NRX6</accession>
<keyword evidence="6" id="KW-0663">Pyridoxal phosphate</keyword>
<dbReference type="InterPro" id="IPR015422">
    <property type="entry name" value="PyrdxlP-dep_Trfase_small"/>
</dbReference>
<dbReference type="Gramene" id="ERM98333">
    <property type="protein sequence ID" value="ERM98333"/>
    <property type="gene ID" value="AMTR_s00170p00032930"/>
</dbReference>
<dbReference type="InterPro" id="IPR004838">
    <property type="entry name" value="NHTrfase_class1_PyrdxlP-BS"/>
</dbReference>
<dbReference type="FunFam" id="3.40.640.10:FF:000015">
    <property type="entry name" value="Aspartate aminotransferase"/>
    <property type="match status" value="1"/>
</dbReference>
<comment type="catalytic activity">
    <reaction evidence="7 8">
        <text>L-aspartate + 2-oxoglutarate = oxaloacetate + L-glutamate</text>
        <dbReference type="Rhea" id="RHEA:21824"/>
        <dbReference type="ChEBI" id="CHEBI:16452"/>
        <dbReference type="ChEBI" id="CHEBI:16810"/>
        <dbReference type="ChEBI" id="CHEBI:29985"/>
        <dbReference type="ChEBI" id="CHEBI:29991"/>
        <dbReference type="EC" id="2.6.1.1"/>
    </reaction>
</comment>